<feature type="region of interest" description="Disordered" evidence="1">
    <location>
        <begin position="1"/>
        <end position="21"/>
    </location>
</feature>
<dbReference type="Proteomes" id="UP000818029">
    <property type="component" value="Chromosome A07"/>
</dbReference>
<dbReference type="AlphaFoldDB" id="A0A1U8IEP6"/>
<dbReference type="KEGG" id="ghi:107895831"/>
<dbReference type="CDD" id="cd00303">
    <property type="entry name" value="retropepsin_like"/>
    <property type="match status" value="1"/>
</dbReference>
<reference evidence="4" key="2">
    <citation type="submission" date="2025-08" db="UniProtKB">
        <authorList>
            <consortium name="RefSeq"/>
        </authorList>
    </citation>
    <scope>IDENTIFICATION</scope>
</reference>
<dbReference type="RefSeq" id="XP_016676537.2">
    <property type="nucleotide sequence ID" value="XM_016821048.2"/>
</dbReference>
<feature type="compositionally biased region" description="Polar residues" evidence="1">
    <location>
        <begin position="240"/>
        <end position="267"/>
    </location>
</feature>
<feature type="compositionally biased region" description="Basic and acidic residues" evidence="1">
    <location>
        <begin position="268"/>
        <end position="281"/>
    </location>
</feature>
<dbReference type="Gene3D" id="2.40.70.10">
    <property type="entry name" value="Acid Proteases"/>
    <property type="match status" value="1"/>
</dbReference>
<feature type="region of interest" description="Disordered" evidence="1">
    <location>
        <begin position="542"/>
        <end position="566"/>
    </location>
</feature>
<dbReference type="Pfam" id="PF03732">
    <property type="entry name" value="Retrotrans_gag"/>
    <property type="match status" value="1"/>
</dbReference>
<dbReference type="PaxDb" id="3635-A0A1U8IEP6"/>
<reference evidence="3" key="1">
    <citation type="journal article" date="2020" name="Nat. Genet.">
        <title>Genomic diversifications of five Gossypium allopolyploid species and their impact on cotton improvement.</title>
        <authorList>
            <person name="Chen Z.J."/>
            <person name="Sreedasyam A."/>
            <person name="Ando A."/>
            <person name="Song Q."/>
            <person name="De Santiago L.M."/>
            <person name="Hulse-Kemp A.M."/>
            <person name="Ding M."/>
            <person name="Ye W."/>
            <person name="Kirkbride R.C."/>
            <person name="Jenkins J."/>
            <person name="Plott C."/>
            <person name="Lovell J."/>
            <person name="Lin Y.M."/>
            <person name="Vaughn R."/>
            <person name="Liu B."/>
            <person name="Simpson S."/>
            <person name="Scheffler B.E."/>
            <person name="Wen L."/>
            <person name="Saski C.A."/>
            <person name="Grover C.E."/>
            <person name="Hu G."/>
            <person name="Conover J.L."/>
            <person name="Carlson J.W."/>
            <person name="Shu S."/>
            <person name="Boston L.B."/>
            <person name="Williams M."/>
            <person name="Peterson D.G."/>
            <person name="McGee K."/>
            <person name="Jones D.C."/>
            <person name="Wendel J.F."/>
            <person name="Stelly D.M."/>
            <person name="Grimwood J."/>
            <person name="Schmutz J."/>
        </authorList>
    </citation>
    <scope>NUCLEOTIDE SEQUENCE [LARGE SCALE GENOMIC DNA]</scope>
    <source>
        <strain evidence="3">cv. TM-1</strain>
    </source>
</reference>
<dbReference type="InterPro" id="IPR021109">
    <property type="entry name" value="Peptidase_aspartic_dom_sf"/>
</dbReference>
<evidence type="ECO:0000256" key="1">
    <source>
        <dbReference type="SAM" id="MobiDB-lite"/>
    </source>
</evidence>
<accession>A0A1U8IEP6</accession>
<dbReference type="GeneID" id="107895831"/>
<feature type="domain" description="Retrotransposon gag" evidence="2">
    <location>
        <begin position="98"/>
        <end position="172"/>
    </location>
</feature>
<sequence>MQEQMQSQMQEQLAKIQQETKEQMMESQREMMSQLSQMLMGRMDKGKGPMENVGENNEDPQYPPGFTQTHVPIQPEINLQRPRMTGYINNDQLLIHYFQDSLVGATSKWYNQLSRAKINSWKDLDQAFMKQYNHVTDMTPDRITLQNMEKKPNESFRQYAQRWREVVVQVQASLLIKETTMLFINTLKAPFITHMLGSATKSFSDIVMTGKMIENVVRSGKIEVGESTKRSAPRKRDNEVNNTSTFSKGQSKSLTVNQPKTVTTNQHDTVRQESNTRENTERPQFTPIPMTYRELYQNLFNAHVASPFYLKPLQPPYPKWYDTNAQYEYHVGITMHSIKNCTAFKKLVERIIKIGIVRFDDPAVPNLAGNPLPNHTDQGVNEISEGGSKKIKYEIAKVRTPLRQVWKEMVKRGLIVLDSREESKKERNYYEFHNKVGHEIQECVEFRALVQDMMNNREMEFYEETENPREGDICASEGESTAQTVNCPVVIISRPKNNEVGVQMPPRVIIQIPAVFPYKDSKRVPWNYDCNVTIPGKENMVDTTKEDQDKGSYTRSERHYDSASERAEPLKRKAILVEQKKEKVAKSELLVNEPVNEEEAKEFLKFLKHSDTLMKVLNETYVVNDISVNKLDHLVSNISADNFIFFNDDEIPPGGRGSTKALHITTRCKGYTLLGVLIDNELALNVLPLTTLNRLPVDSSHMKECQNIVKAFDGTERKVMGRIEIPLFIGPNIYEVDFLVMDIKPSYNCLLGRPWIHSAGAVPSSLHQKLKLVSEGRLITINAEEDIIAAVSSDAPYLETNDEAIECSFL</sequence>
<proteinExistence type="predicted"/>
<evidence type="ECO:0000313" key="3">
    <source>
        <dbReference type="Proteomes" id="UP000818029"/>
    </source>
</evidence>
<dbReference type="PANTHER" id="PTHR32108:SF5">
    <property type="entry name" value="DYNACTIN SUBUNIT 1-LIKE"/>
    <property type="match status" value="1"/>
</dbReference>
<evidence type="ECO:0000259" key="2">
    <source>
        <dbReference type="Pfam" id="PF03732"/>
    </source>
</evidence>
<dbReference type="PANTHER" id="PTHR32108">
    <property type="entry name" value="DNA-DIRECTED RNA POLYMERASE SUBUNIT ALPHA"/>
    <property type="match status" value="1"/>
</dbReference>
<keyword evidence="3" id="KW-1185">Reference proteome</keyword>
<dbReference type="InterPro" id="IPR005162">
    <property type="entry name" value="Retrotrans_gag_dom"/>
</dbReference>
<evidence type="ECO:0000313" key="4">
    <source>
        <dbReference type="RefSeq" id="XP_016676537.2"/>
    </source>
</evidence>
<feature type="compositionally biased region" description="Basic and acidic residues" evidence="1">
    <location>
        <begin position="224"/>
        <end position="239"/>
    </location>
</feature>
<feature type="region of interest" description="Disordered" evidence="1">
    <location>
        <begin position="224"/>
        <end position="285"/>
    </location>
</feature>
<name>A0A1U8IEP6_GOSHI</name>
<organism evidence="3 4">
    <name type="scientific">Gossypium hirsutum</name>
    <name type="common">Upland cotton</name>
    <name type="synonym">Gossypium mexicanum</name>
    <dbReference type="NCBI Taxonomy" id="3635"/>
    <lineage>
        <taxon>Eukaryota</taxon>
        <taxon>Viridiplantae</taxon>
        <taxon>Streptophyta</taxon>
        <taxon>Embryophyta</taxon>
        <taxon>Tracheophyta</taxon>
        <taxon>Spermatophyta</taxon>
        <taxon>Magnoliopsida</taxon>
        <taxon>eudicotyledons</taxon>
        <taxon>Gunneridae</taxon>
        <taxon>Pentapetalae</taxon>
        <taxon>rosids</taxon>
        <taxon>malvids</taxon>
        <taxon>Malvales</taxon>
        <taxon>Malvaceae</taxon>
        <taxon>Malvoideae</taxon>
        <taxon>Gossypium</taxon>
    </lineage>
</organism>
<protein>
    <recommendedName>
        <fullName evidence="2">Retrotransposon gag domain-containing protein</fullName>
    </recommendedName>
</protein>
<feature type="compositionally biased region" description="Low complexity" evidence="1">
    <location>
        <begin position="1"/>
        <end position="12"/>
    </location>
</feature>
<gene>
    <name evidence="4" type="primary">LOC107895831</name>
</gene>